<dbReference type="RefSeq" id="WP_198691343.1">
    <property type="nucleotide sequence ID" value="NZ_CAWPUD010000070.1"/>
</dbReference>
<dbReference type="Gene3D" id="3.30.559.30">
    <property type="entry name" value="Nonribosomal peptide synthetase, condensation domain"/>
    <property type="match status" value="1"/>
</dbReference>
<proteinExistence type="predicted"/>
<dbReference type="Pfam" id="PF00550">
    <property type="entry name" value="PP-binding"/>
    <property type="match status" value="1"/>
</dbReference>
<dbReference type="InterPro" id="IPR001242">
    <property type="entry name" value="Condensation_dom"/>
</dbReference>
<comment type="caution">
    <text evidence="2">The sequence shown here is derived from an EMBL/GenBank/DDBJ whole genome shotgun (WGS) entry which is preliminary data.</text>
</comment>
<evidence type="ECO:0000313" key="3">
    <source>
        <dbReference type="Proteomes" id="UP000696184"/>
    </source>
</evidence>
<dbReference type="InterPro" id="IPR023213">
    <property type="entry name" value="CAT-like_dom_sf"/>
</dbReference>
<feature type="domain" description="Carrier" evidence="1">
    <location>
        <begin position="162"/>
        <end position="237"/>
    </location>
</feature>
<dbReference type="SUPFAM" id="SSF56801">
    <property type="entry name" value="Acetyl-CoA synthetase-like"/>
    <property type="match status" value="1"/>
</dbReference>
<feature type="non-terminal residue" evidence="2">
    <location>
        <position position="707"/>
    </location>
</feature>
<keyword evidence="3" id="KW-1185">Reference proteome</keyword>
<evidence type="ECO:0000313" key="2">
    <source>
        <dbReference type="EMBL" id="MBI6550581.1"/>
    </source>
</evidence>
<dbReference type="PANTHER" id="PTHR45527:SF14">
    <property type="entry name" value="PLIPASTATIN SYNTHASE SUBUNIT B"/>
    <property type="match status" value="1"/>
</dbReference>
<evidence type="ECO:0000259" key="1">
    <source>
        <dbReference type="PROSITE" id="PS50075"/>
    </source>
</evidence>
<protein>
    <submittedName>
        <fullName evidence="2">AMP-binding protein</fullName>
    </submittedName>
</protein>
<dbReference type="SUPFAM" id="SSF47336">
    <property type="entry name" value="ACP-like"/>
    <property type="match status" value="1"/>
</dbReference>
<dbReference type="Gene3D" id="1.10.1200.10">
    <property type="entry name" value="ACP-like"/>
    <property type="match status" value="1"/>
</dbReference>
<dbReference type="Gene3D" id="2.30.38.10">
    <property type="entry name" value="Luciferase, Domain 3"/>
    <property type="match status" value="1"/>
</dbReference>
<reference evidence="2 3" key="1">
    <citation type="submission" date="2020-08" db="EMBL/GenBank/DDBJ databases">
        <title>Description of Xenorhabdus lircayensis sp. nov., the symbiotic bacterium associated with the entomopathogenic nematode Steirnernema unicornum.</title>
        <authorList>
            <person name="Castaneda-Alvarez C."/>
            <person name="Prodan S."/>
            <person name="Zamorano A."/>
            <person name="San-Blas E."/>
            <person name="Aballay E."/>
        </authorList>
    </citation>
    <scope>NUCLEOTIDE SEQUENCE [LARGE SCALE GENOMIC DNA]</scope>
    <source>
        <strain evidence="2 3">VLS</strain>
    </source>
</reference>
<dbReference type="Gene3D" id="3.30.559.10">
    <property type="entry name" value="Chloramphenicol acetyltransferase-like domain"/>
    <property type="match status" value="1"/>
</dbReference>
<dbReference type="CDD" id="cd19531">
    <property type="entry name" value="LCL_NRPS-like"/>
    <property type="match status" value="1"/>
</dbReference>
<dbReference type="PANTHER" id="PTHR45527">
    <property type="entry name" value="NONRIBOSOMAL PEPTIDE SYNTHETASE"/>
    <property type="match status" value="1"/>
</dbReference>
<dbReference type="PROSITE" id="PS50075">
    <property type="entry name" value="CARRIER"/>
    <property type="match status" value="1"/>
</dbReference>
<sequence>GVARGYLNRPELTAERFIPDPFSAVSGARLYKTGDLGRWLPDGNIEYLGRNDFQVKLRGFRIELGEIETQLIQYPGVEEAVVVAREDMPGDTRLVAYLRSQSGVELVPAELRQQLAQHLAEYMLPSAFVMLESFPLTPNGKLDRKSLPAPGQSAVAMHAYEAPVGKLETTLAQIWQDLLGLECVGRYDHFFKLGGHSLLAVQCTTRVRQELALELPLAQLFAQPVLIDLAQTLTDASVIDQTVIPVADREVPLPLSFAQQRLWFLDQLDSAASLSYHIPAVLQLAGQLDSQALTVALNNLVARQASLRTHFTLVDGQPCQQVASADTSFALPCLDLRALNETARARRVAELTEYEVCAPFDLTQGPLIRGQLLQLADEEHVLLFTQHHIISDGWSIGIMVRELAALYQAALAGQAAALPSLPIQYADYAVWQRNALQGDRLTGLRDFWCSQLQGAPALLELPTDRPRPSVQRYAGSRVPFHLDTEVLTSLKAGGQHQGTTLFMTLLAAWAVVLARLSGQDDIVIGTPVANRQHSETEALIGFFANTLALRIEPGQCHTVAELLAQVRERTLAAYAHQDLPFEQVVEALQPARSLSYSPVFQVMLALNNTPAQALELPGLALSLVEQPQRSSQFDLTLSLTETNDGLVGGLEYATDLFDQATVVRLAGYLEKVLTAMATDVTHTIPSLPMLSVAEQQQLLMDFNATQA</sequence>
<dbReference type="InterPro" id="IPR045851">
    <property type="entry name" value="AMP-bd_C_sf"/>
</dbReference>
<dbReference type="InterPro" id="IPR036736">
    <property type="entry name" value="ACP-like_sf"/>
</dbReference>
<dbReference type="InterPro" id="IPR009081">
    <property type="entry name" value="PP-bd_ACP"/>
</dbReference>
<organism evidence="2 3">
    <name type="scientific">Xenorhabdus lircayensis</name>
    <dbReference type="NCBI Taxonomy" id="2763499"/>
    <lineage>
        <taxon>Bacteria</taxon>
        <taxon>Pseudomonadati</taxon>
        <taxon>Pseudomonadota</taxon>
        <taxon>Gammaproteobacteria</taxon>
        <taxon>Enterobacterales</taxon>
        <taxon>Morganellaceae</taxon>
        <taxon>Xenorhabdus</taxon>
    </lineage>
</organism>
<dbReference type="EMBL" id="JACOII010000069">
    <property type="protein sequence ID" value="MBI6550581.1"/>
    <property type="molecule type" value="Genomic_DNA"/>
</dbReference>
<accession>A0ABS0UCT3</accession>
<dbReference type="Proteomes" id="UP000696184">
    <property type="component" value="Unassembled WGS sequence"/>
</dbReference>
<feature type="non-terminal residue" evidence="2">
    <location>
        <position position="1"/>
    </location>
</feature>
<dbReference type="Gene3D" id="3.30.300.30">
    <property type="match status" value="1"/>
</dbReference>
<name>A0ABS0UCT3_9GAMM</name>
<dbReference type="SUPFAM" id="SSF52777">
    <property type="entry name" value="CoA-dependent acyltransferases"/>
    <property type="match status" value="2"/>
</dbReference>
<dbReference type="InterPro" id="IPR025110">
    <property type="entry name" value="AMP-bd_C"/>
</dbReference>
<dbReference type="Pfam" id="PF00668">
    <property type="entry name" value="Condensation"/>
    <property type="match status" value="1"/>
</dbReference>
<dbReference type="Pfam" id="PF13193">
    <property type="entry name" value="AMP-binding_C"/>
    <property type="match status" value="1"/>
</dbReference>
<gene>
    <name evidence="2" type="ORF">H8A87_18280</name>
</gene>